<keyword evidence="1" id="KW-1133">Transmembrane helix</keyword>
<evidence type="ECO:0000256" key="1">
    <source>
        <dbReference type="SAM" id="Phobius"/>
    </source>
</evidence>
<feature type="transmembrane region" description="Helical" evidence="1">
    <location>
        <begin position="27"/>
        <end position="45"/>
    </location>
</feature>
<name>A0A5C7B9W1_9FLAO</name>
<evidence type="ECO:0000313" key="3">
    <source>
        <dbReference type="Proteomes" id="UP000321938"/>
    </source>
</evidence>
<protein>
    <submittedName>
        <fullName evidence="2">Uncharacterized protein</fullName>
    </submittedName>
</protein>
<dbReference type="RefSeq" id="WP_028871825.1">
    <property type="nucleotide sequence ID" value="NZ_VOSB01000012.1"/>
</dbReference>
<reference evidence="2 3" key="1">
    <citation type="submission" date="2019-08" db="EMBL/GenBank/DDBJ databases">
        <title>Genome of Psychroserpens burtonensis ACAM 167.</title>
        <authorList>
            <person name="Bowman J.P."/>
        </authorList>
    </citation>
    <scope>NUCLEOTIDE SEQUENCE [LARGE SCALE GENOMIC DNA]</scope>
    <source>
        <strain evidence="2 3">ACAM 167</strain>
    </source>
</reference>
<dbReference type="STRING" id="1123037.GCA_000425305_01882"/>
<organism evidence="2 3">
    <name type="scientific">Psychroserpens burtonensis</name>
    <dbReference type="NCBI Taxonomy" id="49278"/>
    <lineage>
        <taxon>Bacteria</taxon>
        <taxon>Pseudomonadati</taxon>
        <taxon>Bacteroidota</taxon>
        <taxon>Flavobacteriia</taxon>
        <taxon>Flavobacteriales</taxon>
        <taxon>Flavobacteriaceae</taxon>
        <taxon>Psychroserpens</taxon>
    </lineage>
</organism>
<proteinExistence type="predicted"/>
<dbReference type="OrthoDB" id="1352552at2"/>
<gene>
    <name evidence="2" type="ORF">ES692_09325</name>
</gene>
<accession>A0A5C7B9W1</accession>
<dbReference type="AlphaFoldDB" id="A0A5C7B9W1"/>
<keyword evidence="1" id="KW-0812">Transmembrane</keyword>
<dbReference type="EMBL" id="VOSB01000012">
    <property type="protein sequence ID" value="TXE17467.1"/>
    <property type="molecule type" value="Genomic_DNA"/>
</dbReference>
<keyword evidence="3" id="KW-1185">Reference proteome</keyword>
<sequence>MIKTKPYNLTKEKYTNIVVKKRFKKSWWLYLLMLLISIFNFNKFGQDNFTTFTVIFGFTYPIIIFMYLYFWSRSKNHDTLFETMNMSFDNSNLYFERSGNETKIPSANIEKVISEKDFWLLYLQQKGSFIYIQKDIFYLKTDMNDFNNLLMIEE</sequence>
<evidence type="ECO:0000313" key="2">
    <source>
        <dbReference type="EMBL" id="TXE17467.1"/>
    </source>
</evidence>
<comment type="caution">
    <text evidence="2">The sequence shown here is derived from an EMBL/GenBank/DDBJ whole genome shotgun (WGS) entry which is preliminary data.</text>
</comment>
<keyword evidence="1" id="KW-0472">Membrane</keyword>
<feature type="transmembrane region" description="Helical" evidence="1">
    <location>
        <begin position="51"/>
        <end position="70"/>
    </location>
</feature>
<dbReference type="Proteomes" id="UP000321938">
    <property type="component" value="Unassembled WGS sequence"/>
</dbReference>